<dbReference type="InterPro" id="IPR050194">
    <property type="entry name" value="Glycosyltransferase_grp1"/>
</dbReference>
<evidence type="ECO:0000313" key="4">
    <source>
        <dbReference type="Proteomes" id="UP000316253"/>
    </source>
</evidence>
<dbReference type="Proteomes" id="UP000316253">
    <property type="component" value="Unassembled WGS sequence"/>
</dbReference>
<reference evidence="3 4" key="1">
    <citation type="submission" date="2017-08" db="EMBL/GenBank/DDBJ databases">
        <title>Mechanisms for carbon and nitrogen cycling indicate functional differentiation within the Candidate Phyla Radiation.</title>
        <authorList>
            <person name="Danczak R.E."/>
            <person name="Johnston M.D."/>
            <person name="Kenah C."/>
            <person name="Slattery M."/>
            <person name="Wrighton K.C."/>
            <person name="Wilkins M.J."/>
        </authorList>
    </citation>
    <scope>NUCLEOTIDE SEQUENCE [LARGE SCALE GENOMIC DNA]</scope>
    <source>
        <strain evidence="3">Gr01-1014_85</strain>
    </source>
</reference>
<dbReference type="SUPFAM" id="SSF53756">
    <property type="entry name" value="UDP-Glycosyltransferase/glycogen phosphorylase"/>
    <property type="match status" value="1"/>
</dbReference>
<organism evidence="3 4">
    <name type="scientific">Candidatus Berkelbacteria bacterium Gr01-1014_85</name>
    <dbReference type="NCBI Taxonomy" id="2017150"/>
    <lineage>
        <taxon>Bacteria</taxon>
        <taxon>Candidatus Berkelbacteria</taxon>
    </lineage>
</organism>
<protein>
    <submittedName>
        <fullName evidence="3">Glycosyltransferase</fullName>
    </submittedName>
</protein>
<feature type="domain" description="Glycosyl transferase family 1" evidence="1">
    <location>
        <begin position="165"/>
        <end position="337"/>
    </location>
</feature>
<accession>A0A554JBH5</accession>
<comment type="caution">
    <text evidence="3">The sequence shown here is derived from an EMBL/GenBank/DDBJ whole genome shotgun (WGS) entry which is preliminary data.</text>
</comment>
<evidence type="ECO:0000313" key="3">
    <source>
        <dbReference type="EMBL" id="TSC65640.1"/>
    </source>
</evidence>
<feature type="domain" description="Glycosyltransferase subfamily 4-like N-terminal" evidence="2">
    <location>
        <begin position="16"/>
        <end position="164"/>
    </location>
</feature>
<dbReference type="EMBL" id="VMFD01000034">
    <property type="protein sequence ID" value="TSC65640.1"/>
    <property type="molecule type" value="Genomic_DNA"/>
</dbReference>
<dbReference type="GO" id="GO:0016757">
    <property type="term" value="F:glycosyltransferase activity"/>
    <property type="evidence" value="ECO:0007669"/>
    <property type="project" value="InterPro"/>
</dbReference>
<evidence type="ECO:0000259" key="1">
    <source>
        <dbReference type="Pfam" id="PF00534"/>
    </source>
</evidence>
<dbReference type="CDD" id="cd03801">
    <property type="entry name" value="GT4_PimA-like"/>
    <property type="match status" value="1"/>
</dbReference>
<gene>
    <name evidence="3" type="ORF">CEO22_414</name>
</gene>
<dbReference type="AlphaFoldDB" id="A0A554JBH5"/>
<dbReference type="Pfam" id="PF00534">
    <property type="entry name" value="Glycos_transf_1"/>
    <property type="match status" value="1"/>
</dbReference>
<dbReference type="Pfam" id="PF13439">
    <property type="entry name" value="Glyco_transf_4"/>
    <property type="match status" value="1"/>
</dbReference>
<dbReference type="InterPro" id="IPR028098">
    <property type="entry name" value="Glyco_trans_4-like_N"/>
</dbReference>
<keyword evidence="3" id="KW-0808">Transferase</keyword>
<proteinExistence type="predicted"/>
<dbReference type="Gene3D" id="3.40.50.2000">
    <property type="entry name" value="Glycogen Phosphorylase B"/>
    <property type="match status" value="2"/>
</dbReference>
<sequence>MRILIYNWKDIKNRLVGGAEIITFEYARRLVLAGHQVQWFSRTQPGLIPHEIIDGVEIIRQGNSLTVYLRGWWFYRKLAQKPDLVIDMLSKVVQYINQLAKEVWHYELPWYLAIIGRVLEPLQLLSYHRTAVVTYAASTKQDLINWGYQASKIKLFQLGLDHDRYQPGQKSADPLIIQVSRLVRMKRPDLTIRAFATLATEFPKAKLVIVGQGPFRQALIKLVEELKLTGQIELPEKDLYYFSHNPRDQKVALMQAAWFQVHPSVKEGWGMVITEAAACGTPTIGTAVTGQVDAIEDQVSGLLVSANPSVEELAAAMRRLLTDTLLRQHLSQGAIKRAATYSWDSSYQSFVSALIEASGIELQEKS</sequence>
<name>A0A554JBH5_9BACT</name>
<dbReference type="PANTHER" id="PTHR45947:SF3">
    <property type="entry name" value="SULFOQUINOVOSYL TRANSFERASE SQD2"/>
    <property type="match status" value="1"/>
</dbReference>
<dbReference type="PANTHER" id="PTHR45947">
    <property type="entry name" value="SULFOQUINOVOSYL TRANSFERASE SQD2"/>
    <property type="match status" value="1"/>
</dbReference>
<evidence type="ECO:0000259" key="2">
    <source>
        <dbReference type="Pfam" id="PF13439"/>
    </source>
</evidence>
<dbReference type="InterPro" id="IPR001296">
    <property type="entry name" value="Glyco_trans_1"/>
</dbReference>